<feature type="non-terminal residue" evidence="2">
    <location>
        <position position="1"/>
    </location>
</feature>
<accession>A0A2K9V9I5</accession>
<feature type="compositionally biased region" description="Acidic residues" evidence="1">
    <location>
        <begin position="19"/>
        <end position="43"/>
    </location>
</feature>
<dbReference type="EMBL" id="MG779383">
    <property type="protein sequence ID" value="AUV58875.1"/>
    <property type="molecule type" value="Genomic_DNA"/>
</dbReference>
<name>A0A2K9V9I5_9VIRU</name>
<reference evidence="2" key="1">
    <citation type="submission" date="2018-01" db="EMBL/GenBank/DDBJ databases">
        <title>Draft genome sequence of Bandra megavirus.</title>
        <authorList>
            <person name="Chatterjee A."/>
            <person name="Yadav R."/>
            <person name="Kondabagil K."/>
        </authorList>
    </citation>
    <scope>NUCLEOTIDE SEQUENCE</scope>
    <source>
        <strain evidence="2">KK-1</strain>
    </source>
</reference>
<evidence type="ECO:0000313" key="2">
    <source>
        <dbReference type="EMBL" id="AUV58875.1"/>
    </source>
</evidence>
<proteinExistence type="predicted"/>
<protein>
    <submittedName>
        <fullName evidence="2">Uncharacterized protein</fullName>
    </submittedName>
</protein>
<organism evidence="2">
    <name type="scientific">Bandra megavirus</name>
    <dbReference type="NCBI Taxonomy" id="2071566"/>
    <lineage>
        <taxon>Viruses</taxon>
        <taxon>Varidnaviria</taxon>
        <taxon>Bamfordvirae</taxon>
        <taxon>Nucleocytoviricota</taxon>
        <taxon>Megaviricetes</taxon>
        <taxon>Imitervirales</taxon>
        <taxon>Mimiviridae</taxon>
        <taxon>Megamimivirinae</taxon>
        <taxon>Megavirus</taxon>
    </lineage>
</organism>
<sequence length="112" mass="12786">SNSESDNESNSESNSEYNSESDSESNSESNSESDSESESESDNESVSKSKKSKSKKDTGLQKYKSYLKLHKKNKYTICKRKVIKDIYCSGNAYIGYSDCEEIYLNIWKMKIK</sequence>
<evidence type="ECO:0000256" key="1">
    <source>
        <dbReference type="SAM" id="MobiDB-lite"/>
    </source>
</evidence>
<feature type="region of interest" description="Disordered" evidence="1">
    <location>
        <begin position="1"/>
        <end position="58"/>
    </location>
</feature>